<comment type="caution">
    <text evidence="1">The sequence shown here is derived from an EMBL/GenBank/DDBJ whole genome shotgun (WGS) entry which is preliminary data.</text>
</comment>
<dbReference type="AlphaFoldDB" id="A0A1E8GKZ2"/>
<name>A0A1E8GKZ2_9LACT</name>
<organism evidence="1 2">
    <name type="scientific">Floricoccus tropicus</name>
    <dbReference type="NCBI Taxonomy" id="1859473"/>
    <lineage>
        <taxon>Bacteria</taxon>
        <taxon>Bacillati</taxon>
        <taxon>Bacillota</taxon>
        <taxon>Bacilli</taxon>
        <taxon>Lactobacillales</taxon>
        <taxon>Streptococcaceae</taxon>
        <taxon>Floricoccus</taxon>
    </lineage>
</organism>
<sequence>MNSKDLTLYDAISIVSKWVKDKETYFRKNGIKIFDIVESKQSLSIWVKNEKGMGRILVDDPGWTPYRFVSIHLGAKDISIKDYFWYDDNNTNKKDLELELDYITDYLINL</sequence>
<protein>
    <submittedName>
        <fullName evidence="1">Uncharacterized protein</fullName>
    </submittedName>
</protein>
<evidence type="ECO:0000313" key="2">
    <source>
        <dbReference type="Proteomes" id="UP000178622"/>
    </source>
</evidence>
<proteinExistence type="predicted"/>
<dbReference type="EMBL" id="MKIR01000026">
    <property type="protein sequence ID" value="OFI48323.1"/>
    <property type="molecule type" value="Genomic_DNA"/>
</dbReference>
<accession>A0A1E8GKZ2</accession>
<evidence type="ECO:0000313" key="1">
    <source>
        <dbReference type="EMBL" id="OFI48323.1"/>
    </source>
</evidence>
<gene>
    <name evidence="1" type="ORF">BG261_08555</name>
</gene>
<dbReference type="RefSeq" id="WP_070793328.1">
    <property type="nucleotide sequence ID" value="NZ_MKIR01000026.1"/>
</dbReference>
<reference evidence="2" key="1">
    <citation type="submission" date="2016-09" db="EMBL/GenBank/DDBJ databases">
        <title>Draft genome sequence of a novel species of the family Streptococcaceae isolated from flowers.</title>
        <authorList>
            <person name="Chuah L.-O."/>
            <person name="Yap K.-P."/>
            <person name="Thong K.L."/>
            <person name="Liong M.T."/>
            <person name="Ahmad R."/>
            <person name="Rusul G."/>
        </authorList>
    </citation>
    <scope>NUCLEOTIDE SEQUENCE [LARGE SCALE GENOMIC DNA]</scope>
    <source>
        <strain evidence="2">DF1</strain>
    </source>
</reference>
<dbReference type="OrthoDB" id="9805815at2"/>
<dbReference type="Proteomes" id="UP000178622">
    <property type="component" value="Unassembled WGS sequence"/>
</dbReference>
<keyword evidence="2" id="KW-1185">Reference proteome</keyword>